<protein>
    <recommendedName>
        <fullName evidence="4">Cytochrome b561 bacterial/Ni-hydrogenase domain-containing protein</fullName>
    </recommendedName>
</protein>
<evidence type="ECO:0000313" key="2">
    <source>
        <dbReference type="EMBL" id="EKE45461.1"/>
    </source>
</evidence>
<dbReference type="EMBL" id="AMGO01000007">
    <property type="protein sequence ID" value="EKE45461.1"/>
    <property type="molecule type" value="Genomic_DNA"/>
</dbReference>
<dbReference type="RefSeq" id="WP_007425704.1">
    <property type="nucleotide sequence ID" value="NZ_AMGO01000007.1"/>
</dbReference>
<organism evidence="2 3">
    <name type="scientific">Oceaniovalibus guishaninsula JLT2003</name>
    <dbReference type="NCBI Taxonomy" id="1231392"/>
    <lineage>
        <taxon>Bacteria</taxon>
        <taxon>Pseudomonadati</taxon>
        <taxon>Pseudomonadota</taxon>
        <taxon>Alphaproteobacteria</taxon>
        <taxon>Rhodobacterales</taxon>
        <taxon>Roseobacteraceae</taxon>
        <taxon>Oceaniovalibus</taxon>
    </lineage>
</organism>
<evidence type="ECO:0008006" key="4">
    <source>
        <dbReference type="Google" id="ProtNLM"/>
    </source>
</evidence>
<dbReference type="eggNOG" id="COG3038">
    <property type="taxonomic scope" value="Bacteria"/>
</dbReference>
<accession>K2GS64</accession>
<keyword evidence="1" id="KW-1133">Transmembrane helix</keyword>
<proteinExistence type="predicted"/>
<dbReference type="STRING" id="1231392.OCGS_0551"/>
<feature type="transmembrane region" description="Helical" evidence="1">
    <location>
        <begin position="119"/>
        <end position="139"/>
    </location>
</feature>
<keyword evidence="1" id="KW-0812">Transmembrane</keyword>
<feature type="transmembrane region" description="Helical" evidence="1">
    <location>
        <begin position="85"/>
        <end position="107"/>
    </location>
</feature>
<keyword evidence="1" id="KW-0472">Membrane</keyword>
<feature type="transmembrane region" description="Helical" evidence="1">
    <location>
        <begin position="52"/>
        <end position="73"/>
    </location>
</feature>
<feature type="transmembrane region" description="Helical" evidence="1">
    <location>
        <begin position="29"/>
        <end position="46"/>
    </location>
</feature>
<dbReference type="OrthoDB" id="7744460at2"/>
<reference evidence="2 3" key="1">
    <citation type="journal article" date="2012" name="J. Bacteriol.">
        <title>Draft Genome Sequence of Oceaniovalibus guishaninsula JLT2003T.</title>
        <authorList>
            <person name="Tang K."/>
            <person name="Liu K."/>
            <person name="Jiao N."/>
        </authorList>
    </citation>
    <scope>NUCLEOTIDE SEQUENCE [LARGE SCALE GENOMIC DNA]</scope>
    <source>
        <strain evidence="2 3">JLT2003</strain>
    </source>
</reference>
<evidence type="ECO:0000256" key="1">
    <source>
        <dbReference type="SAM" id="Phobius"/>
    </source>
</evidence>
<gene>
    <name evidence="2" type="ORF">OCGS_0551</name>
</gene>
<dbReference type="Proteomes" id="UP000006765">
    <property type="component" value="Unassembled WGS sequence"/>
</dbReference>
<dbReference type="AlphaFoldDB" id="K2GS64"/>
<keyword evidence="3" id="KW-1185">Reference proteome</keyword>
<sequence length="158" mass="16829">MPRHMRDRGTSPAAPVAVVARLWRPTLKLLHWGALALVLAVLLVGINPVTRWGVVAVAILWGIAALTLGISARPGPKLSGWVRRAFVPLHAALIGLLAVAAVIVLRADPGPATGVTRGMGLTLLAAVIVHGGFHVWRHVALHDGALRAMLPRAMHRWL</sequence>
<name>K2GS64_9RHOB</name>
<comment type="caution">
    <text evidence="2">The sequence shown here is derived from an EMBL/GenBank/DDBJ whole genome shotgun (WGS) entry which is preliminary data.</text>
</comment>
<evidence type="ECO:0000313" key="3">
    <source>
        <dbReference type="Proteomes" id="UP000006765"/>
    </source>
</evidence>